<reference evidence="1 2" key="1">
    <citation type="journal article" date="2020" name="Mol. Biol. Evol.">
        <title>Distinct Expression and Methylation Patterns for Genes with Different Fates following a Single Whole-Genome Duplication in Flowering Plants.</title>
        <authorList>
            <person name="Shi T."/>
            <person name="Rahmani R.S."/>
            <person name="Gugger P.F."/>
            <person name="Wang M."/>
            <person name="Li H."/>
            <person name="Zhang Y."/>
            <person name="Li Z."/>
            <person name="Wang Q."/>
            <person name="Van de Peer Y."/>
            <person name="Marchal K."/>
            <person name="Chen J."/>
        </authorList>
    </citation>
    <scope>NUCLEOTIDE SEQUENCE [LARGE SCALE GENOMIC DNA]</scope>
    <source>
        <tissue evidence="1">Leaf</tissue>
    </source>
</reference>
<sequence>MKERITDAEWKQQLRIRNSRMMRKLRIPVGSIKPSARTLLSSVFDFSLLALEFRLLKMQDLKFSLSWMRLWGLVQGTATIYDNLPPSSSSLFSLTFFPSSPNMWRSARGTPILPIFTRSMTIWKGHSYYSRIHHICGNLRGIYEGHSRSSCLH</sequence>
<dbReference type="EMBL" id="DUZY01000004">
    <property type="protein sequence ID" value="DAD34085.1"/>
    <property type="molecule type" value="Genomic_DNA"/>
</dbReference>
<keyword evidence="2" id="KW-1185">Reference proteome</keyword>
<name>A0A822YSN0_NELNU</name>
<evidence type="ECO:0000313" key="1">
    <source>
        <dbReference type="EMBL" id="DAD34085.1"/>
    </source>
</evidence>
<comment type="caution">
    <text evidence="1">The sequence shown here is derived from an EMBL/GenBank/DDBJ whole genome shotgun (WGS) entry which is preliminary data.</text>
</comment>
<evidence type="ECO:0000313" key="2">
    <source>
        <dbReference type="Proteomes" id="UP000607653"/>
    </source>
</evidence>
<accession>A0A822YSN0</accession>
<gene>
    <name evidence="1" type="ORF">HUJ06_004725</name>
</gene>
<protein>
    <submittedName>
        <fullName evidence="1">Uncharacterized protein</fullName>
    </submittedName>
</protein>
<dbReference type="Proteomes" id="UP000607653">
    <property type="component" value="Unassembled WGS sequence"/>
</dbReference>
<dbReference type="AlphaFoldDB" id="A0A822YSN0"/>
<proteinExistence type="predicted"/>
<organism evidence="1 2">
    <name type="scientific">Nelumbo nucifera</name>
    <name type="common">Sacred lotus</name>
    <dbReference type="NCBI Taxonomy" id="4432"/>
    <lineage>
        <taxon>Eukaryota</taxon>
        <taxon>Viridiplantae</taxon>
        <taxon>Streptophyta</taxon>
        <taxon>Embryophyta</taxon>
        <taxon>Tracheophyta</taxon>
        <taxon>Spermatophyta</taxon>
        <taxon>Magnoliopsida</taxon>
        <taxon>Proteales</taxon>
        <taxon>Nelumbonaceae</taxon>
        <taxon>Nelumbo</taxon>
    </lineage>
</organism>